<name>A0A3P6GZZ0_BRAOL</name>
<gene>
    <name evidence="1" type="ORF">BOLSC55T61224H</name>
</gene>
<organism evidence="1">
    <name type="scientific">Brassica oleracea</name>
    <name type="common">Wild cabbage</name>
    <dbReference type="NCBI Taxonomy" id="3712"/>
    <lineage>
        <taxon>Eukaryota</taxon>
        <taxon>Viridiplantae</taxon>
        <taxon>Streptophyta</taxon>
        <taxon>Embryophyta</taxon>
        <taxon>Tracheophyta</taxon>
        <taxon>Spermatophyta</taxon>
        <taxon>Magnoliopsida</taxon>
        <taxon>eudicotyledons</taxon>
        <taxon>Gunneridae</taxon>
        <taxon>Pentapetalae</taxon>
        <taxon>rosids</taxon>
        <taxon>malvids</taxon>
        <taxon>Brassicales</taxon>
        <taxon>Brassicaceae</taxon>
        <taxon>Brassiceae</taxon>
        <taxon>Brassica</taxon>
    </lineage>
</organism>
<sequence length="35" mass="3929">MSPPGNWVESESLYIWLISDRDLKTASKSCDEAAE</sequence>
<dbReference type="EMBL" id="LR031915">
    <property type="protein sequence ID" value="VDD65996.1"/>
    <property type="molecule type" value="Genomic_DNA"/>
</dbReference>
<dbReference type="AlphaFoldDB" id="A0A3P6GZZ0"/>
<accession>A0A3P6GZZ0</accession>
<proteinExistence type="predicted"/>
<protein>
    <submittedName>
        <fullName evidence="1">Uncharacterized protein</fullName>
    </submittedName>
</protein>
<evidence type="ECO:0000313" key="1">
    <source>
        <dbReference type="EMBL" id="VDD65996.1"/>
    </source>
</evidence>
<reference evidence="1" key="1">
    <citation type="submission" date="2018-11" db="EMBL/GenBank/DDBJ databases">
        <authorList>
            <consortium name="Genoscope - CEA"/>
            <person name="William W."/>
        </authorList>
    </citation>
    <scope>NUCLEOTIDE SEQUENCE</scope>
</reference>